<reference evidence="1 2" key="1">
    <citation type="journal article" date="2019" name="Int. J. Syst. Evol. Microbiol.">
        <title>The Global Catalogue of Microorganisms (GCM) 10K type strain sequencing project: providing services to taxonomists for standard genome sequencing and annotation.</title>
        <authorList>
            <consortium name="The Broad Institute Genomics Platform"/>
            <consortium name="The Broad Institute Genome Sequencing Center for Infectious Disease"/>
            <person name="Wu L."/>
            <person name="Ma J."/>
        </authorList>
    </citation>
    <scope>NUCLEOTIDE SEQUENCE [LARGE SCALE GENOMIC DNA]</scope>
    <source>
        <strain evidence="1 2">JCM 10671</strain>
    </source>
</reference>
<name>A0ABN1HCT1_9ACTN</name>
<dbReference type="SUPFAM" id="SSF46785">
    <property type="entry name" value="Winged helix' DNA-binding domain"/>
    <property type="match status" value="1"/>
</dbReference>
<gene>
    <name evidence="1" type="ORF">GCM10009547_46840</name>
</gene>
<keyword evidence="2" id="KW-1185">Reference proteome</keyword>
<dbReference type="RefSeq" id="WP_344609403.1">
    <property type="nucleotide sequence ID" value="NZ_BAAAHE010000052.1"/>
</dbReference>
<accession>A0ABN1HCT1</accession>
<sequence length="234" mass="25427">MALPSRDARIAGVAALDQPLRRDLYALMAELDTWVGRDEAAERLSVPRSVAAFHLDKLTEVGLLEVRYERPPGKAGPGAGRPAKLYRRARSELTVSVPERQYELAGEILADAVRAAADTGCPVREALSRVAREKGSEVGAAARADLPRRPSGRALRDAAMSALRELGFEPREHRGEIALANCPFHRLMERHTLLICGMNLDLLTGLADGLEASDRLAPRLDPEPPMCCVRIGPA</sequence>
<comment type="caution">
    <text evidence="1">The sequence shown here is derived from an EMBL/GenBank/DDBJ whole genome shotgun (WGS) entry which is preliminary data.</text>
</comment>
<dbReference type="EMBL" id="BAAAHE010000052">
    <property type="protein sequence ID" value="GAA0637151.1"/>
    <property type="molecule type" value="Genomic_DNA"/>
</dbReference>
<protein>
    <submittedName>
        <fullName evidence="1">Helix-turn-helix domain-containing protein</fullName>
    </submittedName>
</protein>
<dbReference type="Gene3D" id="1.10.10.10">
    <property type="entry name" value="Winged helix-like DNA-binding domain superfamily/Winged helix DNA-binding domain"/>
    <property type="match status" value="1"/>
</dbReference>
<dbReference type="InterPro" id="IPR036388">
    <property type="entry name" value="WH-like_DNA-bd_sf"/>
</dbReference>
<evidence type="ECO:0000313" key="2">
    <source>
        <dbReference type="Proteomes" id="UP001500957"/>
    </source>
</evidence>
<evidence type="ECO:0000313" key="1">
    <source>
        <dbReference type="EMBL" id="GAA0637151.1"/>
    </source>
</evidence>
<organism evidence="1 2">
    <name type="scientific">Sporichthya brevicatena</name>
    <dbReference type="NCBI Taxonomy" id="171442"/>
    <lineage>
        <taxon>Bacteria</taxon>
        <taxon>Bacillati</taxon>
        <taxon>Actinomycetota</taxon>
        <taxon>Actinomycetes</taxon>
        <taxon>Sporichthyales</taxon>
        <taxon>Sporichthyaceae</taxon>
        <taxon>Sporichthya</taxon>
    </lineage>
</organism>
<dbReference type="Proteomes" id="UP001500957">
    <property type="component" value="Unassembled WGS sequence"/>
</dbReference>
<proteinExistence type="predicted"/>
<dbReference type="InterPro" id="IPR036390">
    <property type="entry name" value="WH_DNA-bd_sf"/>
</dbReference>